<evidence type="ECO:0000313" key="1">
    <source>
        <dbReference type="EMBL" id="JAD41912.1"/>
    </source>
</evidence>
<accession>A0A0A9A4E5</accession>
<dbReference type="AlphaFoldDB" id="A0A0A9A4E5"/>
<proteinExistence type="predicted"/>
<dbReference type="EMBL" id="GBRH01255983">
    <property type="protein sequence ID" value="JAD41912.1"/>
    <property type="molecule type" value="Transcribed_RNA"/>
</dbReference>
<name>A0A0A9A4E5_ARUDO</name>
<organism evidence="1">
    <name type="scientific">Arundo donax</name>
    <name type="common">Giant reed</name>
    <name type="synonym">Donax arundinaceus</name>
    <dbReference type="NCBI Taxonomy" id="35708"/>
    <lineage>
        <taxon>Eukaryota</taxon>
        <taxon>Viridiplantae</taxon>
        <taxon>Streptophyta</taxon>
        <taxon>Embryophyta</taxon>
        <taxon>Tracheophyta</taxon>
        <taxon>Spermatophyta</taxon>
        <taxon>Magnoliopsida</taxon>
        <taxon>Liliopsida</taxon>
        <taxon>Poales</taxon>
        <taxon>Poaceae</taxon>
        <taxon>PACMAD clade</taxon>
        <taxon>Arundinoideae</taxon>
        <taxon>Arundineae</taxon>
        <taxon>Arundo</taxon>
    </lineage>
</organism>
<sequence>MNLLLHALAKLQVVDT</sequence>
<reference evidence="1" key="2">
    <citation type="journal article" date="2015" name="Data Brief">
        <title>Shoot transcriptome of the giant reed, Arundo donax.</title>
        <authorList>
            <person name="Barrero R.A."/>
            <person name="Guerrero F.D."/>
            <person name="Moolhuijzen P."/>
            <person name="Goolsby J.A."/>
            <person name="Tidwell J."/>
            <person name="Bellgard S.E."/>
            <person name="Bellgard M.I."/>
        </authorList>
    </citation>
    <scope>NUCLEOTIDE SEQUENCE</scope>
    <source>
        <tissue evidence="1">Shoot tissue taken approximately 20 cm above the soil surface</tissue>
    </source>
</reference>
<reference evidence="1" key="1">
    <citation type="submission" date="2014-09" db="EMBL/GenBank/DDBJ databases">
        <authorList>
            <person name="Magalhaes I.L.F."/>
            <person name="Oliveira U."/>
            <person name="Santos F.R."/>
            <person name="Vidigal T.H.D.A."/>
            <person name="Brescovit A.D."/>
            <person name="Santos A.J."/>
        </authorList>
    </citation>
    <scope>NUCLEOTIDE SEQUENCE</scope>
    <source>
        <tissue evidence="1">Shoot tissue taken approximately 20 cm above the soil surface</tissue>
    </source>
</reference>
<protein>
    <submittedName>
        <fullName evidence="1">Uncharacterized protein</fullName>
    </submittedName>
</protein>